<dbReference type="Proteomes" id="UP000177870">
    <property type="component" value="Chromosome"/>
</dbReference>
<gene>
    <name evidence="1" type="ORF">BJP34_15990</name>
</gene>
<dbReference type="OrthoDB" id="574580at2"/>
<name>A0A1D8TT63_9CYAN</name>
<dbReference type="AlphaFoldDB" id="A0A1D8TT63"/>
<evidence type="ECO:0000313" key="2">
    <source>
        <dbReference type="Proteomes" id="UP000177870"/>
    </source>
</evidence>
<accession>A0A1D8TT63</accession>
<protein>
    <submittedName>
        <fullName evidence="1">Uncharacterized protein</fullName>
    </submittedName>
</protein>
<dbReference type="Pfam" id="PF19861">
    <property type="entry name" value="DUF6335"/>
    <property type="match status" value="1"/>
</dbReference>
<evidence type="ECO:0000313" key="1">
    <source>
        <dbReference type="EMBL" id="AOX00743.1"/>
    </source>
</evidence>
<organism evidence="1 2">
    <name type="scientific">Moorena producens PAL-8-15-08-1</name>
    <dbReference type="NCBI Taxonomy" id="1458985"/>
    <lineage>
        <taxon>Bacteria</taxon>
        <taxon>Bacillati</taxon>
        <taxon>Cyanobacteriota</taxon>
        <taxon>Cyanophyceae</taxon>
        <taxon>Coleofasciculales</taxon>
        <taxon>Coleofasciculaceae</taxon>
        <taxon>Moorena</taxon>
    </lineage>
</organism>
<sequence>MTDSKKNDVVNSYGILNQEQRYADNRDTEEVLLADLTGIEDPDRIFEGVVDRDTGMGRTLEKLRTSKLSGGNVTGGDIYDNWYQAEVVGEEAVGGETPTPDQNVTEDLLESMGISSVDGEAVQTRDKLEVRDHLRWELNPESSEDYSQHLK</sequence>
<dbReference type="RefSeq" id="WP_070393196.1">
    <property type="nucleotide sequence ID" value="NZ_CP017599.1"/>
</dbReference>
<dbReference type="InterPro" id="IPR046298">
    <property type="entry name" value="DUF6335"/>
</dbReference>
<dbReference type="KEGG" id="mpro:BJP34_15990"/>
<dbReference type="STRING" id="1458985.BJP34_15990"/>
<proteinExistence type="predicted"/>
<dbReference type="EMBL" id="CP017599">
    <property type="protein sequence ID" value="AOX00743.1"/>
    <property type="molecule type" value="Genomic_DNA"/>
</dbReference>
<reference evidence="2" key="1">
    <citation type="submission" date="2016-10" db="EMBL/GenBank/DDBJ databases">
        <title>Comparative genomics uncovers the prolific and rare metabolic potential of the cyanobacterial genus Moorea.</title>
        <authorList>
            <person name="Leao T."/>
            <person name="Castelao G."/>
            <person name="Korobeynikov A."/>
            <person name="Monroe E.A."/>
            <person name="Podell S."/>
            <person name="Glukhov E."/>
            <person name="Allen E."/>
            <person name="Gerwick W.H."/>
            <person name="Gerwick L."/>
        </authorList>
    </citation>
    <scope>NUCLEOTIDE SEQUENCE [LARGE SCALE GENOMIC DNA]</scope>
    <source>
        <strain evidence="2">PAL-8-15-08-1</strain>
    </source>
</reference>